<evidence type="ECO:0008006" key="5">
    <source>
        <dbReference type="Google" id="ProtNLM"/>
    </source>
</evidence>
<protein>
    <recommendedName>
        <fullName evidence="5">PpiC domain-containing protein</fullName>
    </recommendedName>
</protein>
<keyword evidence="2" id="KW-1133">Transmembrane helix</keyword>
<proteinExistence type="predicted"/>
<dbReference type="PANTHER" id="PTHR47245:SF2">
    <property type="entry name" value="PEPTIDYL-PROLYL CIS-TRANS ISOMERASE HP_0175-RELATED"/>
    <property type="match status" value="1"/>
</dbReference>
<name>A0A2M8KWV6_9BACT</name>
<organism evidence="3 4">
    <name type="scientific">Candidatus Ryanbacteria bacterium CG10_big_fil_rev_8_21_14_0_10_43_42</name>
    <dbReference type="NCBI Taxonomy" id="1974864"/>
    <lineage>
        <taxon>Bacteria</taxon>
        <taxon>Candidatus Ryaniibacteriota</taxon>
    </lineage>
</organism>
<feature type="region of interest" description="Disordered" evidence="1">
    <location>
        <begin position="1"/>
        <end position="22"/>
    </location>
</feature>
<evidence type="ECO:0000313" key="4">
    <source>
        <dbReference type="Proteomes" id="UP000229098"/>
    </source>
</evidence>
<dbReference type="AlphaFoldDB" id="A0A2M8KWV6"/>
<feature type="compositionally biased region" description="Polar residues" evidence="1">
    <location>
        <begin position="9"/>
        <end position="22"/>
    </location>
</feature>
<dbReference type="Gene3D" id="1.10.4030.10">
    <property type="entry name" value="Porin chaperone SurA, peptide-binding domain"/>
    <property type="match status" value="1"/>
</dbReference>
<evidence type="ECO:0000256" key="2">
    <source>
        <dbReference type="SAM" id="Phobius"/>
    </source>
</evidence>
<keyword evidence="2" id="KW-0812">Transmembrane</keyword>
<evidence type="ECO:0000313" key="3">
    <source>
        <dbReference type="EMBL" id="PJE64400.1"/>
    </source>
</evidence>
<sequence>MDNTHMDDANTQESMEENISSSAKDMSSQVNITMKKSKLVYIIIAGVIVLILVGLFFAKSLFVAATVNGSPISRFSVISELEKQSGAQVLGAIIDQKLIKAELDNQGVSVAEEEIDAEIKKIEEQIASQGGELSQILAAQGVTETELREQISIQKRLEKILADKIVVSDEEVNAYITDNAITLPEGMTMEVFVGQIKEQLKNQKFQQEAGQWVSDVTASADIKYYIEY</sequence>
<gene>
    <name evidence="3" type="ORF">COU90_03055</name>
</gene>
<dbReference type="SUPFAM" id="SSF109998">
    <property type="entry name" value="Triger factor/SurA peptide-binding domain-like"/>
    <property type="match status" value="1"/>
</dbReference>
<dbReference type="PANTHER" id="PTHR47245">
    <property type="entry name" value="PEPTIDYLPROLYL ISOMERASE"/>
    <property type="match status" value="1"/>
</dbReference>
<dbReference type="Proteomes" id="UP000229098">
    <property type="component" value="Unassembled WGS sequence"/>
</dbReference>
<evidence type="ECO:0000256" key="1">
    <source>
        <dbReference type="SAM" id="MobiDB-lite"/>
    </source>
</evidence>
<reference evidence="4" key="1">
    <citation type="submission" date="2017-09" db="EMBL/GenBank/DDBJ databases">
        <title>Depth-based differentiation of microbial function through sediment-hosted aquifers and enrichment of novel symbionts in the deep terrestrial subsurface.</title>
        <authorList>
            <person name="Probst A.J."/>
            <person name="Ladd B."/>
            <person name="Jarett J.K."/>
            <person name="Geller-Mcgrath D.E."/>
            <person name="Sieber C.M.K."/>
            <person name="Emerson J.B."/>
            <person name="Anantharaman K."/>
            <person name="Thomas B.C."/>
            <person name="Malmstrom R."/>
            <person name="Stieglmeier M."/>
            <person name="Klingl A."/>
            <person name="Woyke T."/>
            <person name="Ryan C.M."/>
            <person name="Banfield J.F."/>
        </authorList>
    </citation>
    <scope>NUCLEOTIDE SEQUENCE [LARGE SCALE GENOMIC DNA]</scope>
</reference>
<keyword evidence="2" id="KW-0472">Membrane</keyword>
<dbReference type="InterPro" id="IPR027304">
    <property type="entry name" value="Trigger_fact/SurA_dom_sf"/>
</dbReference>
<dbReference type="EMBL" id="PFEF01000006">
    <property type="protein sequence ID" value="PJE64400.1"/>
    <property type="molecule type" value="Genomic_DNA"/>
</dbReference>
<dbReference type="Pfam" id="PF13624">
    <property type="entry name" value="SurA_N_3"/>
    <property type="match status" value="1"/>
</dbReference>
<feature type="transmembrane region" description="Helical" evidence="2">
    <location>
        <begin position="39"/>
        <end position="58"/>
    </location>
</feature>
<comment type="caution">
    <text evidence="3">The sequence shown here is derived from an EMBL/GenBank/DDBJ whole genome shotgun (WGS) entry which is preliminary data.</text>
</comment>
<dbReference type="InterPro" id="IPR050245">
    <property type="entry name" value="PrsA_foldase"/>
</dbReference>
<accession>A0A2M8KWV6</accession>